<accession>A0A2S4PJF0</accession>
<dbReference type="EMBL" id="PEDP01003982">
    <property type="protein sequence ID" value="POS82145.1"/>
    <property type="molecule type" value="Genomic_DNA"/>
</dbReference>
<organism evidence="1 2">
    <name type="scientific">Erysiphe pulchra</name>
    <dbReference type="NCBI Taxonomy" id="225359"/>
    <lineage>
        <taxon>Eukaryota</taxon>
        <taxon>Fungi</taxon>
        <taxon>Dikarya</taxon>
        <taxon>Ascomycota</taxon>
        <taxon>Pezizomycotina</taxon>
        <taxon>Leotiomycetes</taxon>
        <taxon>Erysiphales</taxon>
        <taxon>Erysiphaceae</taxon>
        <taxon>Erysiphe</taxon>
    </lineage>
</organism>
<name>A0A2S4PJF0_9PEZI</name>
<gene>
    <name evidence="1" type="ORF">EPUL_006732</name>
</gene>
<evidence type="ECO:0000313" key="2">
    <source>
        <dbReference type="Proteomes" id="UP000237438"/>
    </source>
</evidence>
<protein>
    <submittedName>
        <fullName evidence="1">Uncharacterized protein</fullName>
    </submittedName>
</protein>
<sequence>MEGLLDSNGTGLRFNPTDESMLNESKVNQFIQYSINSWKILGYTDDELWLTFKEDFEGWTEVIFDIAHPHVVRNLRDYLRENGVFVTKGPGFRITKSLTEVLQEIKMHNWSQEEIEYQQRCKFNTKQVQPSASIKTEILINEGVKAEL</sequence>
<reference evidence="1 2" key="1">
    <citation type="submission" date="2017-10" db="EMBL/GenBank/DDBJ databases">
        <title>Development of genomic resources for the powdery mildew, Erysiphe pulchra.</title>
        <authorList>
            <person name="Wadl P.A."/>
            <person name="Mack B.M."/>
            <person name="Moore G."/>
            <person name="Beltz S.B."/>
        </authorList>
    </citation>
    <scope>NUCLEOTIDE SEQUENCE [LARGE SCALE GENOMIC DNA]</scope>
    <source>
        <strain evidence="1">Cflorida</strain>
    </source>
</reference>
<keyword evidence="2" id="KW-1185">Reference proteome</keyword>
<comment type="caution">
    <text evidence="1">The sequence shown here is derived from an EMBL/GenBank/DDBJ whole genome shotgun (WGS) entry which is preliminary data.</text>
</comment>
<dbReference type="Proteomes" id="UP000237438">
    <property type="component" value="Unassembled WGS sequence"/>
</dbReference>
<evidence type="ECO:0000313" key="1">
    <source>
        <dbReference type="EMBL" id="POS82145.1"/>
    </source>
</evidence>
<proteinExistence type="predicted"/>
<dbReference type="AlphaFoldDB" id="A0A2S4PJF0"/>
<dbReference type="OrthoDB" id="3595191at2759"/>
<feature type="non-terminal residue" evidence="1">
    <location>
        <position position="148"/>
    </location>
</feature>